<dbReference type="EMBL" id="OU963868">
    <property type="protein sequence ID" value="CAH0775644.1"/>
    <property type="molecule type" value="Genomic_DNA"/>
</dbReference>
<evidence type="ECO:0000256" key="10">
    <source>
        <dbReference type="ARBA" id="ARBA00023166"/>
    </source>
</evidence>
<dbReference type="GO" id="GO:0016126">
    <property type="term" value="P:sterol biosynthetic process"/>
    <property type="evidence" value="ECO:0007669"/>
    <property type="project" value="UniProtKB-KW"/>
</dbReference>
<keyword evidence="4 12" id="KW-0285">Flavoprotein</keyword>
<dbReference type="InterPro" id="IPR001834">
    <property type="entry name" value="CBR-like"/>
</dbReference>
<evidence type="ECO:0000256" key="3">
    <source>
        <dbReference type="ARBA" id="ARBA00022516"/>
    </source>
</evidence>
<keyword evidence="10" id="KW-1207">Sterol metabolism</keyword>
<proteinExistence type="inferred from homology"/>
<dbReference type="InterPro" id="IPR001433">
    <property type="entry name" value="OxRdtase_FAD/NAD-bd"/>
</dbReference>
<dbReference type="PRINTS" id="PR00406">
    <property type="entry name" value="CYTB5RDTASE"/>
</dbReference>
<keyword evidence="8" id="KW-0756">Sterol biosynthesis</keyword>
<feature type="binding site" evidence="12">
    <location>
        <position position="161"/>
    </location>
    <ligand>
        <name>FAD</name>
        <dbReference type="ChEBI" id="CHEBI:57692"/>
    </ligand>
</feature>
<evidence type="ECO:0000256" key="6">
    <source>
        <dbReference type="ARBA" id="ARBA00022955"/>
    </source>
</evidence>
<dbReference type="GO" id="GO:0090524">
    <property type="term" value="F:cytochrome-b5 reductase activity, acting on NADH"/>
    <property type="evidence" value="ECO:0007669"/>
    <property type="project" value="UniProtKB-EC"/>
</dbReference>
<dbReference type="Gene3D" id="3.40.50.80">
    <property type="entry name" value="Nucleotide-binding domain of ferredoxin-NADP reductase (FNR) module"/>
    <property type="match status" value="1"/>
</dbReference>
<evidence type="ECO:0000256" key="4">
    <source>
        <dbReference type="ARBA" id="ARBA00022630"/>
    </source>
</evidence>
<dbReference type="SUPFAM" id="SSF52343">
    <property type="entry name" value="Ferredoxin reductase-like, C-terminal NADP-linked domain"/>
    <property type="match status" value="1"/>
</dbReference>
<feature type="binding site" evidence="12">
    <location>
        <position position="163"/>
    </location>
    <ligand>
        <name>FAD</name>
        <dbReference type="ChEBI" id="CHEBI:57692"/>
    </ligand>
</feature>
<organism evidence="16 17">
    <name type="scientific">Bemisia tabaci</name>
    <name type="common">Sweetpotato whitefly</name>
    <name type="synonym">Aleurodes tabaci</name>
    <dbReference type="NCBI Taxonomy" id="7038"/>
    <lineage>
        <taxon>Eukaryota</taxon>
        <taxon>Metazoa</taxon>
        <taxon>Ecdysozoa</taxon>
        <taxon>Arthropoda</taxon>
        <taxon>Hexapoda</taxon>
        <taxon>Insecta</taxon>
        <taxon>Pterygota</taxon>
        <taxon>Neoptera</taxon>
        <taxon>Paraneoptera</taxon>
        <taxon>Hemiptera</taxon>
        <taxon>Sternorrhyncha</taxon>
        <taxon>Aleyrodoidea</taxon>
        <taxon>Aleyrodidae</taxon>
        <taxon>Aleyrodinae</taxon>
        <taxon>Bemisia</taxon>
    </lineage>
</organism>
<reference evidence="16" key="1">
    <citation type="submission" date="2021-12" db="EMBL/GenBank/DDBJ databases">
        <authorList>
            <person name="King R."/>
        </authorList>
    </citation>
    <scope>NUCLEOTIDE SEQUENCE</scope>
</reference>
<keyword evidence="11" id="KW-0753">Steroid metabolism</keyword>
<dbReference type="OrthoDB" id="432685at2759"/>
<dbReference type="PROSITE" id="PS51384">
    <property type="entry name" value="FAD_FR"/>
    <property type="match status" value="1"/>
</dbReference>
<dbReference type="Gene3D" id="2.40.30.10">
    <property type="entry name" value="Translation factors"/>
    <property type="match status" value="1"/>
</dbReference>
<evidence type="ECO:0000256" key="2">
    <source>
        <dbReference type="ARBA" id="ARBA00006105"/>
    </source>
</evidence>
<keyword evidence="5 12" id="KW-0274">FAD</keyword>
<keyword evidence="6" id="KW-0443">Lipid metabolism</keyword>
<feature type="domain" description="FAD-binding FR-type" evidence="15">
    <location>
        <begin position="75"/>
        <end position="187"/>
    </location>
</feature>
<feature type="binding site" evidence="12">
    <location>
        <position position="129"/>
    </location>
    <ligand>
        <name>FAD</name>
        <dbReference type="ChEBI" id="CHEBI:57692"/>
    </ligand>
</feature>
<feature type="binding site" evidence="12">
    <location>
        <position position="127"/>
    </location>
    <ligand>
        <name>FAD</name>
        <dbReference type="ChEBI" id="CHEBI:57692"/>
    </ligand>
</feature>
<keyword evidence="7 13" id="KW-0560">Oxidoreductase</keyword>
<feature type="binding site" evidence="12">
    <location>
        <position position="149"/>
    </location>
    <ligand>
        <name>FAD</name>
        <dbReference type="ChEBI" id="CHEBI:57692"/>
    </ligand>
</feature>
<accession>A0A9P0CES7</accession>
<dbReference type="FunFam" id="2.40.30.10:FF:000021">
    <property type="entry name" value="NADH-cytochrome b5 reductase"/>
    <property type="match status" value="1"/>
</dbReference>
<evidence type="ECO:0000256" key="5">
    <source>
        <dbReference type="ARBA" id="ARBA00022827"/>
    </source>
</evidence>
<dbReference type="SUPFAM" id="SSF63380">
    <property type="entry name" value="Riboflavin synthase domain-like"/>
    <property type="match status" value="1"/>
</dbReference>
<evidence type="ECO:0000259" key="15">
    <source>
        <dbReference type="PROSITE" id="PS51384"/>
    </source>
</evidence>
<dbReference type="InterPro" id="IPR008333">
    <property type="entry name" value="Cbr1-like_FAD-bd_dom"/>
</dbReference>
<evidence type="ECO:0000256" key="14">
    <source>
        <dbReference type="SAM" id="Phobius"/>
    </source>
</evidence>
<feature type="binding site" evidence="12">
    <location>
        <position position="144"/>
    </location>
    <ligand>
        <name>FAD</name>
        <dbReference type="ChEBI" id="CHEBI:57692"/>
    </ligand>
</feature>
<dbReference type="PRINTS" id="PR00371">
    <property type="entry name" value="FPNCR"/>
</dbReference>
<dbReference type="AlphaFoldDB" id="A0A9P0CES7"/>
<evidence type="ECO:0000256" key="1">
    <source>
        <dbReference type="ARBA" id="ARBA00001974"/>
    </source>
</evidence>
<dbReference type="InterPro" id="IPR017938">
    <property type="entry name" value="Riboflavin_synthase-like_b-brl"/>
</dbReference>
<dbReference type="Pfam" id="PF00970">
    <property type="entry name" value="FAD_binding_6"/>
    <property type="match status" value="1"/>
</dbReference>
<dbReference type="FunFam" id="3.40.50.80:FF:000005">
    <property type="entry name" value="NADH-cytochrome b5 reductase"/>
    <property type="match status" value="1"/>
</dbReference>
<dbReference type="InterPro" id="IPR017927">
    <property type="entry name" value="FAD-bd_FR_type"/>
</dbReference>
<evidence type="ECO:0000256" key="13">
    <source>
        <dbReference type="RuleBase" id="RU361226"/>
    </source>
</evidence>
<dbReference type="GO" id="GO:0005739">
    <property type="term" value="C:mitochondrion"/>
    <property type="evidence" value="ECO:0007669"/>
    <property type="project" value="TreeGrafter"/>
</dbReference>
<dbReference type="InterPro" id="IPR001709">
    <property type="entry name" value="Flavoprot_Pyr_Nucl_cyt_Rdtase"/>
</dbReference>
<evidence type="ECO:0000256" key="11">
    <source>
        <dbReference type="ARBA" id="ARBA00023221"/>
    </source>
</evidence>
<keyword evidence="6" id="KW-0752">Steroid biosynthesis</keyword>
<gene>
    <name evidence="16" type="ORF">BEMITA_LOCUS11836</name>
</gene>
<evidence type="ECO:0000256" key="8">
    <source>
        <dbReference type="ARBA" id="ARBA00023011"/>
    </source>
</evidence>
<protein>
    <recommendedName>
        <fullName evidence="13">NADH-cytochrome b5 reductase</fullName>
        <ecNumber evidence="13">1.6.2.2</ecNumber>
    </recommendedName>
</protein>
<dbReference type="Proteomes" id="UP001152759">
    <property type="component" value="Chromosome 7"/>
</dbReference>
<dbReference type="KEGG" id="btab:109032120"/>
<evidence type="ECO:0000256" key="9">
    <source>
        <dbReference type="ARBA" id="ARBA00023027"/>
    </source>
</evidence>
<evidence type="ECO:0000256" key="12">
    <source>
        <dbReference type="PIRSR" id="PIRSR601834-1"/>
    </source>
</evidence>
<comment type="cofactor">
    <cofactor evidence="1 12 13">
        <name>FAD</name>
        <dbReference type="ChEBI" id="CHEBI:57692"/>
    </cofactor>
</comment>
<keyword evidence="17" id="KW-1185">Reference proteome</keyword>
<name>A0A9P0CES7_BEMTA</name>
<keyword evidence="14" id="KW-1133">Transmembrane helix</keyword>
<dbReference type="PANTHER" id="PTHR19370">
    <property type="entry name" value="NADH-CYTOCHROME B5 REDUCTASE"/>
    <property type="match status" value="1"/>
</dbReference>
<keyword evidence="9 13" id="KW-0520">NAD</keyword>
<comment type="similarity">
    <text evidence="2 13">Belongs to the flavoprotein pyridine nucleotide cytochrome reductase family.</text>
</comment>
<feature type="binding site" evidence="12">
    <location>
        <position position="220"/>
    </location>
    <ligand>
        <name>FAD</name>
        <dbReference type="ChEBI" id="CHEBI:57692"/>
    </ligand>
</feature>
<feature type="transmembrane region" description="Helical" evidence="14">
    <location>
        <begin position="33"/>
        <end position="54"/>
    </location>
</feature>
<evidence type="ECO:0000313" key="17">
    <source>
        <dbReference type="Proteomes" id="UP001152759"/>
    </source>
</evidence>
<evidence type="ECO:0000256" key="7">
    <source>
        <dbReference type="ARBA" id="ARBA00023002"/>
    </source>
</evidence>
<comment type="catalytic activity">
    <reaction evidence="13">
        <text>2 Fe(III)-[cytochrome b5] + NADH = 2 Fe(II)-[cytochrome b5] + NAD(+) + H(+)</text>
        <dbReference type="Rhea" id="RHEA:46680"/>
        <dbReference type="Rhea" id="RHEA-COMP:10438"/>
        <dbReference type="Rhea" id="RHEA-COMP:10439"/>
        <dbReference type="ChEBI" id="CHEBI:15378"/>
        <dbReference type="ChEBI" id="CHEBI:29033"/>
        <dbReference type="ChEBI" id="CHEBI:29034"/>
        <dbReference type="ChEBI" id="CHEBI:57540"/>
        <dbReference type="ChEBI" id="CHEBI:57945"/>
        <dbReference type="EC" id="1.6.2.2"/>
    </reaction>
</comment>
<sequence length="336" mass="37249">MTEKKPPVAAGDLSSDIKEYIWEMIQNLNVPTVLVGLGVIVTVGFAISVILSEISKEKRKAAKKAANPKTLTDPNVKVPLKLVEKHEISHDTRRFRFGLPSPKHVLGLPIGQHLSLSAQINGNLVARSYTPVSSDDDVGYMELVIKVYFKGVHPKFPDGGKMSQYLEGMKIGDSIDVRGPSGRLIYLGRGQFQIIVNRKEPPVIVKVDQVSMISGGTGITPMYQLVKHVLKDPEDKTKLALLFANQSENDILLRDELEKVAEEHPDVFKVWYTVDRPSEGWKYSVGFVSAEMIASHLFPPASNNLVLMCGPPPMVNFACSPNLDKLGYDPKLRFVY</sequence>
<dbReference type="Pfam" id="PF00175">
    <property type="entry name" value="NAD_binding_1"/>
    <property type="match status" value="1"/>
</dbReference>
<keyword evidence="3" id="KW-0444">Lipid biosynthesis</keyword>
<dbReference type="EC" id="1.6.2.2" evidence="13"/>
<feature type="binding site" evidence="12">
    <location>
        <position position="162"/>
    </location>
    <ligand>
        <name>FAD</name>
        <dbReference type="ChEBI" id="CHEBI:57692"/>
    </ligand>
</feature>
<dbReference type="GO" id="GO:0071949">
    <property type="term" value="F:FAD binding"/>
    <property type="evidence" value="ECO:0007669"/>
    <property type="project" value="TreeGrafter"/>
</dbReference>
<evidence type="ECO:0000313" key="16">
    <source>
        <dbReference type="EMBL" id="CAH0775644.1"/>
    </source>
</evidence>
<dbReference type="PANTHER" id="PTHR19370:SF185">
    <property type="entry name" value="NADH-CYTOCHROME B5 REDUCTASE"/>
    <property type="match status" value="1"/>
</dbReference>
<feature type="binding site" evidence="12">
    <location>
        <position position="146"/>
    </location>
    <ligand>
        <name>FAD</name>
        <dbReference type="ChEBI" id="CHEBI:57692"/>
    </ligand>
</feature>
<keyword evidence="14" id="KW-0812">Transmembrane</keyword>
<keyword evidence="14" id="KW-0472">Membrane</keyword>
<dbReference type="CDD" id="cd06183">
    <property type="entry name" value="cyt_b5_reduct_like"/>
    <property type="match status" value="1"/>
</dbReference>
<dbReference type="InterPro" id="IPR039261">
    <property type="entry name" value="FNR_nucleotide-bd"/>
</dbReference>